<evidence type="ECO:0000313" key="3">
    <source>
        <dbReference type="Proteomes" id="UP000574390"/>
    </source>
</evidence>
<protein>
    <submittedName>
        <fullName evidence="2">Uncharacterized protein</fullName>
    </submittedName>
</protein>
<evidence type="ECO:0000256" key="1">
    <source>
        <dbReference type="SAM" id="MobiDB-lite"/>
    </source>
</evidence>
<gene>
    <name evidence="2" type="ORF">FOZ62_004839</name>
</gene>
<evidence type="ECO:0000313" key="2">
    <source>
        <dbReference type="EMBL" id="KAF4717882.1"/>
    </source>
</evidence>
<proteinExistence type="predicted"/>
<organism evidence="2 3">
    <name type="scientific">Perkinsus olseni</name>
    <name type="common">Perkinsus atlanticus</name>
    <dbReference type="NCBI Taxonomy" id="32597"/>
    <lineage>
        <taxon>Eukaryota</taxon>
        <taxon>Sar</taxon>
        <taxon>Alveolata</taxon>
        <taxon>Perkinsozoa</taxon>
        <taxon>Perkinsea</taxon>
        <taxon>Perkinsida</taxon>
        <taxon>Perkinsidae</taxon>
        <taxon>Perkinsus</taxon>
    </lineage>
</organism>
<comment type="caution">
    <text evidence="2">The sequence shown here is derived from an EMBL/GenBank/DDBJ whole genome shotgun (WGS) entry which is preliminary data.</text>
</comment>
<feature type="non-terminal residue" evidence="2">
    <location>
        <position position="186"/>
    </location>
</feature>
<feature type="region of interest" description="Disordered" evidence="1">
    <location>
        <begin position="1"/>
        <end position="51"/>
    </location>
</feature>
<dbReference type="AlphaFoldDB" id="A0A7J6RBU8"/>
<feature type="region of interest" description="Disordered" evidence="1">
    <location>
        <begin position="111"/>
        <end position="139"/>
    </location>
</feature>
<accession>A0A7J6RBU8</accession>
<sequence length="186" mass="21246">DDQERVPPVSGLENVESISRDVESERAGNDHDTTGEDHGAVFEDEAGREDTNTTDIVRTLDELMETYLQRLGVNEDGRTNLQRQGVDSETTRSLEAELILRQCIREKRMENDGDDSARDGGTEAQFYRMSTRPANSRKERSDFGILADQLERGIRRSMKKLAKKKAYKSSDYTEHCLRMARHPRPL</sequence>
<dbReference type="Proteomes" id="UP000574390">
    <property type="component" value="Unassembled WGS sequence"/>
</dbReference>
<name>A0A7J6RBU8_PEROL</name>
<dbReference type="EMBL" id="JABANM010023436">
    <property type="protein sequence ID" value="KAF4717882.1"/>
    <property type="molecule type" value="Genomic_DNA"/>
</dbReference>
<feature type="compositionally biased region" description="Basic and acidic residues" evidence="1">
    <location>
        <begin position="111"/>
        <end position="121"/>
    </location>
</feature>
<reference evidence="2 3" key="1">
    <citation type="submission" date="2020-04" db="EMBL/GenBank/DDBJ databases">
        <title>Perkinsus olseni comparative genomics.</title>
        <authorList>
            <person name="Bogema D.R."/>
        </authorList>
    </citation>
    <scope>NUCLEOTIDE SEQUENCE [LARGE SCALE GENOMIC DNA]</scope>
    <source>
        <strain evidence="2">ATCC PRA-205</strain>
    </source>
</reference>
<feature type="compositionally biased region" description="Basic and acidic residues" evidence="1">
    <location>
        <begin position="18"/>
        <end position="41"/>
    </location>
</feature>